<evidence type="ECO:0000313" key="1">
    <source>
        <dbReference type="EMBL" id="NYS62465.1"/>
    </source>
</evidence>
<evidence type="ECO:0000313" key="2">
    <source>
        <dbReference type="Proteomes" id="UP000586119"/>
    </source>
</evidence>
<name>A0A7Z0LP37_9GAMM</name>
<comment type="caution">
    <text evidence="1">The sequence shown here is derived from an EMBL/GenBank/DDBJ whole genome shotgun (WGS) entry which is preliminary data.</text>
</comment>
<dbReference type="AlphaFoldDB" id="A0A7Z0LP37"/>
<gene>
    <name evidence="1" type="ORF">HZS81_17055</name>
</gene>
<keyword evidence="2" id="KW-1185">Reference proteome</keyword>
<dbReference type="Proteomes" id="UP000586119">
    <property type="component" value="Unassembled WGS sequence"/>
</dbReference>
<reference evidence="1 2" key="1">
    <citation type="journal article" date="2015" name="Int. J. Syst. Evol. Microbiol.">
        <title>Halomonas salicampi sp. nov., a halotolerant and alkalitolerant bacterium isolated from a saltern soil.</title>
        <authorList>
            <person name="Lee J.C."/>
            <person name="Kim Y.S."/>
            <person name="Yun B.S."/>
            <person name="Whang K.S."/>
        </authorList>
    </citation>
    <scope>NUCLEOTIDE SEQUENCE [LARGE SCALE GENOMIC DNA]</scope>
    <source>
        <strain evidence="1 2">BH103</strain>
    </source>
</reference>
<dbReference type="EMBL" id="JACCDF010000021">
    <property type="protein sequence ID" value="NYS62465.1"/>
    <property type="molecule type" value="Genomic_DNA"/>
</dbReference>
<organism evidence="1 2">
    <name type="scientific">Vreelandella salicampi</name>
    <dbReference type="NCBI Taxonomy" id="1449798"/>
    <lineage>
        <taxon>Bacteria</taxon>
        <taxon>Pseudomonadati</taxon>
        <taxon>Pseudomonadota</taxon>
        <taxon>Gammaproteobacteria</taxon>
        <taxon>Oceanospirillales</taxon>
        <taxon>Halomonadaceae</taxon>
        <taxon>Vreelandella</taxon>
    </lineage>
</organism>
<proteinExistence type="predicted"/>
<dbReference type="RefSeq" id="WP_179931722.1">
    <property type="nucleotide sequence ID" value="NZ_JACCDF010000021.1"/>
</dbReference>
<protein>
    <submittedName>
        <fullName evidence="1">Uncharacterized protein</fullName>
    </submittedName>
</protein>
<accession>A0A7Z0LP37</accession>
<sequence length="141" mass="16176">MNEKTIKIGSITILVILPKELDHQLTEEEISYVESCVKEEFQSRIDKSWLQGAIKVGNTSSEYGCLVVTIEILVILSALYKFIKDYPKLRDSAIAIAKDIQRLRLKLRGKEYSQGNIVRDSDFEIEEAVKEAIKQLEENDR</sequence>